<gene>
    <name evidence="1" type="ORF">SAMN05216217_1272</name>
</gene>
<reference evidence="2" key="1">
    <citation type="submission" date="2016-10" db="EMBL/GenBank/DDBJ databases">
        <authorList>
            <person name="Varghese N."/>
            <person name="Submissions S."/>
        </authorList>
    </citation>
    <scope>NUCLEOTIDE SEQUENCE [LARGE SCALE GENOMIC DNA]</scope>
    <source>
        <strain evidence="2">DSM 24213</strain>
    </source>
</reference>
<protein>
    <submittedName>
        <fullName evidence="1">Effector protein</fullName>
    </submittedName>
</protein>
<dbReference type="Pfam" id="PF14891">
    <property type="entry name" value="Peptidase_M91"/>
    <property type="match status" value="1"/>
</dbReference>
<evidence type="ECO:0000313" key="1">
    <source>
        <dbReference type="EMBL" id="SFM90238.1"/>
    </source>
</evidence>
<name>A0A1I4UMS9_9GAMM</name>
<dbReference type="InterPro" id="IPR028208">
    <property type="entry name" value="Effector_pro_NleD-like"/>
</dbReference>
<dbReference type="AlphaFoldDB" id="A0A1I4UMS9"/>
<accession>A0A1I4UMS9</accession>
<sequence>MLDAELHLIRIGNGIQPGFRPEYLDYDDCGKLNAAYSTPIEILWNPKEGNRILDGTNSIQSPALILLHEFAHAHQYMTNKQVYERDYDRKRDDGYTNDEEYRVITGPETTAAHAAGEPTRNCHSFPDGSDRKCTEAVYEDVSSVTYSVNNQVDEGKQIMKETITVLLFIWTCLITGKSFSDEKCDPYKLPGKCLGQHISVIDEYGFALDPSQNRHFQGLSTFPNQNPLGLNVRILVKDDMICVVRYSHITGRYSISMDDFEKIKLDIISRYNEFSWVEHSDSSGYGVVNIYNDGKIRVTISRYHVNFSDLSGCGR</sequence>
<evidence type="ECO:0000313" key="2">
    <source>
        <dbReference type="Proteomes" id="UP000243629"/>
    </source>
</evidence>
<proteinExistence type="predicted"/>
<keyword evidence="2" id="KW-1185">Reference proteome</keyword>
<organism evidence="1 2">
    <name type="scientific">Halopseudomonas yangmingensis</name>
    <dbReference type="NCBI Taxonomy" id="1720063"/>
    <lineage>
        <taxon>Bacteria</taxon>
        <taxon>Pseudomonadati</taxon>
        <taxon>Pseudomonadota</taxon>
        <taxon>Gammaproteobacteria</taxon>
        <taxon>Pseudomonadales</taxon>
        <taxon>Pseudomonadaceae</taxon>
        <taxon>Halopseudomonas</taxon>
    </lineage>
</organism>
<dbReference type="Proteomes" id="UP000243629">
    <property type="component" value="Unassembled WGS sequence"/>
</dbReference>
<dbReference type="EMBL" id="FOUI01000027">
    <property type="protein sequence ID" value="SFM90238.1"/>
    <property type="molecule type" value="Genomic_DNA"/>
</dbReference>